<dbReference type="EMBL" id="DS114691">
    <property type="protein sequence ID" value="EAX86274.1"/>
    <property type="molecule type" value="Genomic_DNA"/>
</dbReference>
<gene>
    <name evidence="1" type="ORF">TVAG_450060</name>
</gene>
<dbReference type="RefSeq" id="XP_001299204.1">
    <property type="nucleotide sequence ID" value="XM_001299203.1"/>
</dbReference>
<dbReference type="KEGG" id="tva:4743916"/>
<sequence>MNFLKNQLFHFGRFYFIDTFTRKNKLLNDKAIDGLSAVSTGNLGWWIIGGKDSSYLIRQLFAGVFHISRFTTTLGYSATDIVFSKLANKLMPNSTIFNDAAATQRFYTRLMMTLRLNGGVYEEIHQFIAKSLLSLPPNAKIAALTAITTSYPVCKKSNHLTLNEYPVSTIKELFRKQTGYDFFNIFREISATLSASPSIIKRDGVLRNGIPVTITIIPPNVDRMRKIDLIPFRLLQIPLNILPFMKIQRDLYNSFINRFSWNISKEISARMKLIEKLGIDPESNFEEIVAQVERLNLPVTIPVPNTELSGDNILVTSRQPPAISQLPITKSIGYNLTEFFSSMFFRHSVVVPNIDKSNILFGNGKIALERYHPITDFDKDDLMNIILMTSAVSSKQQPLAERCATALCYNIHTIQRSAMEGNTGMAFKEVLKHHTPQMFAFAEGLTGISGIRNQTNSNWPVVPFASRLVGSGISAFIYQQFFKRYFRVDVP</sequence>
<reference evidence="1" key="2">
    <citation type="journal article" date="2007" name="Science">
        <title>Draft genome sequence of the sexually transmitted pathogen Trichomonas vaginalis.</title>
        <authorList>
            <person name="Carlton J.M."/>
            <person name="Hirt R.P."/>
            <person name="Silva J.C."/>
            <person name="Delcher A.L."/>
            <person name="Schatz M."/>
            <person name="Zhao Q."/>
            <person name="Wortman J.R."/>
            <person name="Bidwell S.L."/>
            <person name="Alsmark U.C.M."/>
            <person name="Besteiro S."/>
            <person name="Sicheritz-Ponten T."/>
            <person name="Noel C.J."/>
            <person name="Dacks J.B."/>
            <person name="Foster P.G."/>
            <person name="Simillion C."/>
            <person name="Van de Peer Y."/>
            <person name="Miranda-Saavedra D."/>
            <person name="Barton G.J."/>
            <person name="Westrop G.D."/>
            <person name="Mueller S."/>
            <person name="Dessi D."/>
            <person name="Fiori P.L."/>
            <person name="Ren Q."/>
            <person name="Paulsen I."/>
            <person name="Zhang H."/>
            <person name="Bastida-Corcuera F.D."/>
            <person name="Simoes-Barbosa A."/>
            <person name="Brown M.T."/>
            <person name="Hayes R.D."/>
            <person name="Mukherjee M."/>
            <person name="Okumura C.Y."/>
            <person name="Schneider R."/>
            <person name="Smith A.J."/>
            <person name="Vanacova S."/>
            <person name="Villalvazo M."/>
            <person name="Haas B.J."/>
            <person name="Pertea M."/>
            <person name="Feldblyum T.V."/>
            <person name="Utterback T.R."/>
            <person name="Shu C.L."/>
            <person name="Osoegawa K."/>
            <person name="de Jong P.J."/>
            <person name="Hrdy I."/>
            <person name="Horvathova L."/>
            <person name="Zubacova Z."/>
            <person name="Dolezal P."/>
            <person name="Malik S.B."/>
            <person name="Logsdon J.M. Jr."/>
            <person name="Henze K."/>
            <person name="Gupta A."/>
            <person name="Wang C.C."/>
            <person name="Dunne R.L."/>
            <person name="Upcroft J.A."/>
            <person name="Upcroft P."/>
            <person name="White O."/>
            <person name="Salzberg S.L."/>
            <person name="Tang P."/>
            <person name="Chiu C.-H."/>
            <person name="Lee Y.-S."/>
            <person name="Embley T.M."/>
            <person name="Coombs G.H."/>
            <person name="Mottram J.C."/>
            <person name="Tachezy J."/>
            <person name="Fraser-Liggett C.M."/>
            <person name="Johnson P.J."/>
        </authorList>
    </citation>
    <scope>NUCLEOTIDE SEQUENCE [LARGE SCALE GENOMIC DNA]</scope>
    <source>
        <strain evidence="1">G3</strain>
    </source>
</reference>
<dbReference type="InParanoid" id="A2G998"/>
<accession>A2G998</accession>
<dbReference type="VEuPathDB" id="TrichDB:TVAGG3_0917140"/>
<dbReference type="Proteomes" id="UP000001542">
    <property type="component" value="Unassembled WGS sequence"/>
</dbReference>
<proteinExistence type="predicted"/>
<organism evidence="1 2">
    <name type="scientific">Trichomonas vaginalis (strain ATCC PRA-98 / G3)</name>
    <dbReference type="NCBI Taxonomy" id="412133"/>
    <lineage>
        <taxon>Eukaryota</taxon>
        <taxon>Metamonada</taxon>
        <taxon>Parabasalia</taxon>
        <taxon>Trichomonadida</taxon>
        <taxon>Trichomonadidae</taxon>
        <taxon>Trichomonas</taxon>
    </lineage>
</organism>
<evidence type="ECO:0000313" key="1">
    <source>
        <dbReference type="EMBL" id="EAX86274.1"/>
    </source>
</evidence>
<reference evidence="1" key="1">
    <citation type="submission" date="2006-10" db="EMBL/GenBank/DDBJ databases">
        <authorList>
            <person name="Amadeo P."/>
            <person name="Zhao Q."/>
            <person name="Wortman J."/>
            <person name="Fraser-Liggett C."/>
            <person name="Carlton J."/>
        </authorList>
    </citation>
    <scope>NUCLEOTIDE SEQUENCE</scope>
    <source>
        <strain evidence="1">G3</strain>
    </source>
</reference>
<protein>
    <submittedName>
        <fullName evidence="1">Uncharacterized protein</fullName>
    </submittedName>
</protein>
<evidence type="ECO:0000313" key="2">
    <source>
        <dbReference type="Proteomes" id="UP000001542"/>
    </source>
</evidence>
<dbReference type="AlphaFoldDB" id="A2G998"/>
<keyword evidence="2" id="KW-1185">Reference proteome</keyword>
<dbReference type="VEuPathDB" id="TrichDB:TVAG_450060"/>
<name>A2G998_TRIV3</name>